<dbReference type="EMBL" id="FNVA01000006">
    <property type="protein sequence ID" value="SEG55458.1"/>
    <property type="molecule type" value="Genomic_DNA"/>
</dbReference>
<evidence type="ECO:0000256" key="3">
    <source>
        <dbReference type="SAM" id="SignalP"/>
    </source>
</evidence>
<feature type="domain" description="OmpA-like" evidence="4">
    <location>
        <begin position="185"/>
        <end position="304"/>
    </location>
</feature>
<feature type="signal peptide" evidence="3">
    <location>
        <begin position="1"/>
        <end position="27"/>
    </location>
</feature>
<feature type="compositionally biased region" description="Polar residues" evidence="2">
    <location>
        <begin position="309"/>
        <end position="318"/>
    </location>
</feature>
<keyword evidence="1" id="KW-0472">Membrane</keyword>
<evidence type="ECO:0000256" key="2">
    <source>
        <dbReference type="SAM" id="MobiDB-lite"/>
    </source>
</evidence>
<feature type="chain" id="PRO_5009293328" evidence="3">
    <location>
        <begin position="28"/>
        <end position="330"/>
    </location>
</feature>
<dbReference type="OrthoDB" id="113254at2"/>
<dbReference type="Proteomes" id="UP000236728">
    <property type="component" value="Unassembled WGS sequence"/>
</dbReference>
<organism evidence="5 6">
    <name type="scientific">Bryocella elongata</name>
    <dbReference type="NCBI Taxonomy" id="863522"/>
    <lineage>
        <taxon>Bacteria</taxon>
        <taxon>Pseudomonadati</taxon>
        <taxon>Acidobacteriota</taxon>
        <taxon>Terriglobia</taxon>
        <taxon>Terriglobales</taxon>
        <taxon>Acidobacteriaceae</taxon>
        <taxon>Bryocella</taxon>
    </lineage>
</organism>
<feature type="compositionally biased region" description="Low complexity" evidence="2">
    <location>
        <begin position="319"/>
        <end position="330"/>
    </location>
</feature>
<reference evidence="5 6" key="1">
    <citation type="submission" date="2016-10" db="EMBL/GenBank/DDBJ databases">
        <authorList>
            <person name="de Groot N.N."/>
        </authorList>
    </citation>
    <scope>NUCLEOTIDE SEQUENCE [LARGE SCALE GENOMIC DNA]</scope>
    <source>
        <strain evidence="5 6">DSM 22489</strain>
    </source>
</reference>
<sequence>MTTQRRLNTICGAGTALTMLFSLAAVAQAPQQGSVEGMILGRDGATMYVRTSDSPRQIVVLSDGTKATEKGGFLGWSHKDLGVAALVPGLHVKIDGSYDGDHQLVARKVEFSRTSMTTARQIDAGLTPVNEKMAKQQDQLMTDRRDIEATQQDIADAKTKIDTNTQAIASTQQDLGQTNGRIGALDQYDTKDTLTVSFRNGSSVVKKEDKDKLEDFVKQAANTPGAMIEVQGYASKVGNASLNQKLSSERADNVLTIIQQSGAVPMTRILAPAAMGVTEQVADNHSRSGQAQNRRVVVTIVVNKGITGAGQQASMTPDQQSQQIATTPQQ</sequence>
<feature type="region of interest" description="Disordered" evidence="2">
    <location>
        <begin position="309"/>
        <end position="330"/>
    </location>
</feature>
<evidence type="ECO:0000313" key="5">
    <source>
        <dbReference type="EMBL" id="SEG55458.1"/>
    </source>
</evidence>
<dbReference type="AlphaFoldDB" id="A0A1H6B3P9"/>
<dbReference type="PANTHER" id="PTHR30329:SF21">
    <property type="entry name" value="LIPOPROTEIN YIAD-RELATED"/>
    <property type="match status" value="1"/>
</dbReference>
<proteinExistence type="predicted"/>
<dbReference type="PANTHER" id="PTHR30329">
    <property type="entry name" value="STATOR ELEMENT OF FLAGELLAR MOTOR COMPLEX"/>
    <property type="match status" value="1"/>
</dbReference>
<dbReference type="InterPro" id="IPR036737">
    <property type="entry name" value="OmpA-like_sf"/>
</dbReference>
<evidence type="ECO:0000313" key="6">
    <source>
        <dbReference type="Proteomes" id="UP000236728"/>
    </source>
</evidence>
<dbReference type="GO" id="GO:0016020">
    <property type="term" value="C:membrane"/>
    <property type="evidence" value="ECO:0007669"/>
    <property type="project" value="UniProtKB-UniRule"/>
</dbReference>
<evidence type="ECO:0000259" key="4">
    <source>
        <dbReference type="PROSITE" id="PS51123"/>
    </source>
</evidence>
<name>A0A1H6B3P9_9BACT</name>
<dbReference type="InterPro" id="IPR050330">
    <property type="entry name" value="Bact_OuterMem_StrucFunc"/>
</dbReference>
<keyword evidence="6" id="KW-1185">Reference proteome</keyword>
<dbReference type="PROSITE" id="PS51123">
    <property type="entry name" value="OMPA_2"/>
    <property type="match status" value="1"/>
</dbReference>
<accession>A0A1H6B3P9</accession>
<dbReference type="CDD" id="cd07185">
    <property type="entry name" value="OmpA_C-like"/>
    <property type="match status" value="1"/>
</dbReference>
<dbReference type="Pfam" id="PF00691">
    <property type="entry name" value="OmpA"/>
    <property type="match status" value="1"/>
</dbReference>
<dbReference type="Gene3D" id="3.30.1330.60">
    <property type="entry name" value="OmpA-like domain"/>
    <property type="match status" value="1"/>
</dbReference>
<dbReference type="InterPro" id="IPR006665">
    <property type="entry name" value="OmpA-like"/>
</dbReference>
<protein>
    <submittedName>
        <fullName evidence="5">Outer membrane protein OmpA</fullName>
    </submittedName>
</protein>
<dbReference type="RefSeq" id="WP_103934350.1">
    <property type="nucleotide sequence ID" value="NZ_FNVA01000006.1"/>
</dbReference>
<dbReference type="SUPFAM" id="SSF103088">
    <property type="entry name" value="OmpA-like"/>
    <property type="match status" value="1"/>
</dbReference>
<keyword evidence="3" id="KW-0732">Signal</keyword>
<gene>
    <name evidence="5" type="ORF">SAMN05421819_3499</name>
</gene>
<evidence type="ECO:0000256" key="1">
    <source>
        <dbReference type="PROSITE-ProRule" id="PRU00473"/>
    </source>
</evidence>